<name>A0ABW5RK16_9MICO</name>
<dbReference type="InterPro" id="IPR008136">
    <property type="entry name" value="CinA_C"/>
</dbReference>
<dbReference type="NCBIfam" id="TIGR00199">
    <property type="entry name" value="PncC_domain"/>
    <property type="match status" value="1"/>
</dbReference>
<proteinExistence type="predicted"/>
<gene>
    <name evidence="2" type="ORF">ACFSUQ_09050</name>
</gene>
<dbReference type="Pfam" id="PF02464">
    <property type="entry name" value="CinA"/>
    <property type="match status" value="1"/>
</dbReference>
<sequence>MQGTNDNNMTPTEPYAMPLGEQHAAQARLIEPVEIIDSPAAAPAAAAELPKLPPVPTGEINAIADTTSKLAHVLMDADLTIATAESLTGGAVAAELVRVPGISESFQGGIVAYQYEVKTKLLGVDASLLAAAGAVNAEVALQMAQGVRGELDTDARSIDIGVSTTGVAGPDPADGQAAGTVFVGISSLWGERVVKLDFSNLVRADDPVGSRQRIRMATVEATMFNLLEHLLENAEDDR</sequence>
<dbReference type="Proteomes" id="UP001597453">
    <property type="component" value="Unassembled WGS sequence"/>
</dbReference>
<comment type="caution">
    <text evidence="2">The sequence shown here is derived from an EMBL/GenBank/DDBJ whole genome shotgun (WGS) entry which is preliminary data.</text>
</comment>
<dbReference type="SUPFAM" id="SSF142433">
    <property type="entry name" value="CinA-like"/>
    <property type="match status" value="1"/>
</dbReference>
<evidence type="ECO:0000313" key="3">
    <source>
        <dbReference type="Proteomes" id="UP001597453"/>
    </source>
</evidence>
<reference evidence="3" key="1">
    <citation type="journal article" date="2019" name="Int. J. Syst. Evol. Microbiol.">
        <title>The Global Catalogue of Microorganisms (GCM) 10K type strain sequencing project: providing services to taxonomists for standard genome sequencing and annotation.</title>
        <authorList>
            <consortium name="The Broad Institute Genomics Platform"/>
            <consortium name="The Broad Institute Genome Sequencing Center for Infectious Disease"/>
            <person name="Wu L."/>
            <person name="Ma J."/>
        </authorList>
    </citation>
    <scope>NUCLEOTIDE SEQUENCE [LARGE SCALE GENOMIC DNA]</scope>
    <source>
        <strain evidence="3">TISTR 1511</strain>
    </source>
</reference>
<organism evidence="2 3">
    <name type="scientific">Gulosibacter bifidus</name>
    <dbReference type="NCBI Taxonomy" id="272239"/>
    <lineage>
        <taxon>Bacteria</taxon>
        <taxon>Bacillati</taxon>
        <taxon>Actinomycetota</taxon>
        <taxon>Actinomycetes</taxon>
        <taxon>Micrococcales</taxon>
        <taxon>Microbacteriaceae</taxon>
        <taxon>Gulosibacter</taxon>
    </lineage>
</organism>
<dbReference type="EMBL" id="JBHUNF010000009">
    <property type="protein sequence ID" value="MFD2675436.1"/>
    <property type="molecule type" value="Genomic_DNA"/>
</dbReference>
<feature type="domain" description="CinA C-terminal" evidence="1">
    <location>
        <begin position="67"/>
        <end position="228"/>
    </location>
</feature>
<keyword evidence="3" id="KW-1185">Reference proteome</keyword>
<dbReference type="RefSeq" id="WP_066058213.1">
    <property type="nucleotide sequence ID" value="NZ_JBHUNF010000009.1"/>
</dbReference>
<dbReference type="Gene3D" id="3.90.950.20">
    <property type="entry name" value="CinA-like"/>
    <property type="match status" value="1"/>
</dbReference>
<evidence type="ECO:0000313" key="2">
    <source>
        <dbReference type="EMBL" id="MFD2675436.1"/>
    </source>
</evidence>
<protein>
    <submittedName>
        <fullName evidence="2">CinA family protein</fullName>
    </submittedName>
</protein>
<evidence type="ECO:0000259" key="1">
    <source>
        <dbReference type="Pfam" id="PF02464"/>
    </source>
</evidence>
<accession>A0ABW5RK16</accession>
<dbReference type="InterPro" id="IPR036653">
    <property type="entry name" value="CinA-like_C"/>
</dbReference>